<keyword evidence="6" id="KW-0418">Kinase</keyword>
<evidence type="ECO:0000313" key="11">
    <source>
        <dbReference type="EnsemblMetazoa" id="AALB014930-PA"/>
    </source>
</evidence>
<dbReference type="InterPro" id="IPR000719">
    <property type="entry name" value="Prot_kinase_dom"/>
</dbReference>
<dbReference type="EC" id="2.7.11.1" evidence="1"/>
<keyword evidence="3" id="KW-0597">Phosphoprotein</keyword>
<dbReference type="InterPro" id="IPR054521">
    <property type="entry name" value="HRI2_3H"/>
</dbReference>
<comment type="similarity">
    <text evidence="8">Belongs to the protein kinase superfamily. Ser/Thr protein kinase family. GCN2 subfamily.</text>
</comment>
<dbReference type="InterPro" id="IPR050339">
    <property type="entry name" value="CC_SR_Kinase"/>
</dbReference>
<reference evidence="11" key="2">
    <citation type="submission" date="2022-08" db="UniProtKB">
        <authorList>
            <consortium name="EnsemblMetazoa"/>
        </authorList>
    </citation>
    <scope>IDENTIFICATION</scope>
    <source>
        <strain evidence="11">STECLA/ALBI9_A</strain>
    </source>
</reference>
<keyword evidence="2" id="KW-0723">Serine/threonine-protein kinase</keyword>
<keyword evidence="7" id="KW-0067">ATP-binding</keyword>
<evidence type="ECO:0000256" key="8">
    <source>
        <dbReference type="ARBA" id="ARBA00037982"/>
    </source>
</evidence>
<dbReference type="GO" id="GO:0004694">
    <property type="term" value="F:eukaryotic translation initiation factor 2alpha kinase activity"/>
    <property type="evidence" value="ECO:0007669"/>
    <property type="project" value="TreeGrafter"/>
</dbReference>
<dbReference type="SUPFAM" id="SSF56112">
    <property type="entry name" value="Protein kinase-like (PK-like)"/>
    <property type="match status" value="1"/>
</dbReference>
<keyword evidence="4" id="KW-0808">Transferase</keyword>
<dbReference type="EnsemblMetazoa" id="AALB014930-RA">
    <property type="protein sequence ID" value="AALB014930-PA"/>
    <property type="gene ID" value="AALB014930"/>
</dbReference>
<evidence type="ECO:0000256" key="6">
    <source>
        <dbReference type="ARBA" id="ARBA00022777"/>
    </source>
</evidence>
<dbReference type="SMART" id="SM00220">
    <property type="entry name" value="S_TKc"/>
    <property type="match status" value="1"/>
</dbReference>
<dbReference type="PROSITE" id="PS00108">
    <property type="entry name" value="PROTEIN_KINASE_ST"/>
    <property type="match status" value="1"/>
</dbReference>
<dbReference type="Gene3D" id="3.30.200.20">
    <property type="entry name" value="Phosphorylase Kinase, domain 1"/>
    <property type="match status" value="1"/>
</dbReference>
<dbReference type="GeneID" id="118465139"/>
<evidence type="ECO:0000256" key="5">
    <source>
        <dbReference type="ARBA" id="ARBA00022741"/>
    </source>
</evidence>
<dbReference type="AlphaFoldDB" id="A0A182FZB4"/>
<dbReference type="VEuPathDB" id="VectorBase:AALB20_036337"/>
<keyword evidence="5" id="KW-0547">Nucleotide-binding</keyword>
<dbReference type="STRING" id="7167.A0A182FZB4"/>
<keyword evidence="12" id="KW-1185">Reference proteome</keyword>
<feature type="domain" description="Protein kinase" evidence="10">
    <location>
        <begin position="233"/>
        <end position="574"/>
    </location>
</feature>
<dbReference type="GO" id="GO:0005634">
    <property type="term" value="C:nucleus"/>
    <property type="evidence" value="ECO:0007669"/>
    <property type="project" value="TreeGrafter"/>
</dbReference>
<dbReference type="InterPro" id="IPR008271">
    <property type="entry name" value="Ser/Thr_kinase_AS"/>
</dbReference>
<evidence type="ECO:0000256" key="1">
    <source>
        <dbReference type="ARBA" id="ARBA00012513"/>
    </source>
</evidence>
<evidence type="ECO:0000256" key="2">
    <source>
        <dbReference type="ARBA" id="ARBA00022527"/>
    </source>
</evidence>
<evidence type="ECO:0000256" key="3">
    <source>
        <dbReference type="ARBA" id="ARBA00022553"/>
    </source>
</evidence>
<organism evidence="11 12">
    <name type="scientific">Anopheles albimanus</name>
    <name type="common">New world malaria mosquito</name>
    <dbReference type="NCBI Taxonomy" id="7167"/>
    <lineage>
        <taxon>Eukaryota</taxon>
        <taxon>Metazoa</taxon>
        <taxon>Ecdysozoa</taxon>
        <taxon>Arthropoda</taxon>
        <taxon>Hexapoda</taxon>
        <taxon>Insecta</taxon>
        <taxon>Pterygota</taxon>
        <taxon>Neoptera</taxon>
        <taxon>Endopterygota</taxon>
        <taxon>Diptera</taxon>
        <taxon>Nematocera</taxon>
        <taxon>Culicoidea</taxon>
        <taxon>Culicidae</taxon>
        <taxon>Anophelinae</taxon>
        <taxon>Anopheles</taxon>
    </lineage>
</organism>
<sequence length="657" mass="74914">MLKCNSKAKGSCAGGGRIMSLDRFFKSIDIPAMIHTFRNFPLVSTADHAANSKARKALKQVTRIPHEHKLLVESIVPTSRSKELLVFLFLLLRVIPEGHTIGSPEALLLMFGLFRRTRSSMDYENRQKVNETRYIYFSLMVQSILQKLCTMMLPDDERLAHQFYYGYCELLHHSILIDKTFQMSEFDMIRCHYRKILSLVLGNAGNSDIWIVLKEFLSNLKSHVIDSRYHTEFDELDLIARGGFGSVFKACNKLDGQEYAVKKINITLDSSDIFLKDLREVKILASLNHKHIVPYKAAWLELQPTKKRSTSTGFLSVTDGSEGTAVTQDTQSQREEFVDSLQNAPPLMGWQEFTLYIQMALCKPTLREFLDYRNGSPNIEHFYNVFLHGKINWERSLSSNEKEDNVAEESTSSRDLISVQHLDIVLETIMQLLGGLSYLHSRGIVHHDIKPANIFIGLCESIINVQLADFGLSCLSRCHMNDGCGTPPYAAPEQLDSKCDSKSDIYSLGIILLELLVPFKTITERYTEIRNTRLGNCPKDVGTDFKALLLGMLQEQPSSRLAIHESLEKVNQMRTSRTPITITENIKLKIKVKQNEADLQNKEQQLQAKDKEIKKLREKLRKSQMRWKAAACKTNGKEKDKINRLHSAKSTNSIFIS</sequence>
<dbReference type="Pfam" id="PF22949">
    <property type="entry name" value="HRI2_3H"/>
    <property type="match status" value="1"/>
</dbReference>
<dbReference type="GO" id="GO:0005737">
    <property type="term" value="C:cytoplasm"/>
    <property type="evidence" value="ECO:0007669"/>
    <property type="project" value="TreeGrafter"/>
</dbReference>
<dbReference type="Pfam" id="PF00069">
    <property type="entry name" value="Pkinase"/>
    <property type="match status" value="2"/>
</dbReference>
<evidence type="ECO:0000313" key="12">
    <source>
        <dbReference type="Proteomes" id="UP000069272"/>
    </source>
</evidence>
<evidence type="ECO:0000256" key="4">
    <source>
        <dbReference type="ARBA" id="ARBA00022679"/>
    </source>
</evidence>
<dbReference type="VEuPathDB" id="VectorBase:AALB014930"/>
<proteinExistence type="inferred from homology"/>
<dbReference type="Proteomes" id="UP000069272">
    <property type="component" value="Chromosome 3R"/>
</dbReference>
<accession>A0A182FZB4</accession>
<evidence type="ECO:0000256" key="9">
    <source>
        <dbReference type="ARBA" id="ARBA00042914"/>
    </source>
</evidence>
<protein>
    <recommendedName>
        <fullName evidence="1">non-specific serine/threonine protein kinase</fullName>
        <ecNumber evidence="1">2.7.11.1</ecNumber>
    </recommendedName>
    <alternativeName>
        <fullName evidence="9">Heme-regulated eukaryotic initiation factor eIF-2-alpha kinase</fullName>
    </alternativeName>
</protein>
<evidence type="ECO:0000259" key="10">
    <source>
        <dbReference type="PROSITE" id="PS50011"/>
    </source>
</evidence>
<dbReference type="RefSeq" id="XP_035788971.1">
    <property type="nucleotide sequence ID" value="XM_035933078.1"/>
</dbReference>
<name>A0A182FZB4_ANOAL</name>
<dbReference type="Gene3D" id="1.10.510.10">
    <property type="entry name" value="Transferase(Phosphotransferase) domain 1"/>
    <property type="match status" value="1"/>
</dbReference>
<dbReference type="PROSITE" id="PS50011">
    <property type="entry name" value="PROTEIN_KINASE_DOM"/>
    <property type="match status" value="1"/>
</dbReference>
<dbReference type="GO" id="GO:0005524">
    <property type="term" value="F:ATP binding"/>
    <property type="evidence" value="ECO:0007669"/>
    <property type="project" value="UniProtKB-KW"/>
</dbReference>
<reference evidence="11 12" key="1">
    <citation type="journal article" date="2017" name="G3 (Bethesda)">
        <title>The Physical Genome Mapping of Anopheles albimanus Corrected Scaffold Misassemblies and Identified Interarm Rearrangements in Genus Anopheles.</title>
        <authorList>
            <person name="Artemov G.N."/>
            <person name="Peery A.N."/>
            <person name="Jiang X."/>
            <person name="Tu Z."/>
            <person name="Stegniy V.N."/>
            <person name="Sharakhova M.V."/>
            <person name="Sharakhov I.V."/>
        </authorList>
    </citation>
    <scope>NUCLEOTIDE SEQUENCE [LARGE SCALE GENOMIC DNA]</scope>
    <source>
        <strain evidence="11 12">ALBI9_A</strain>
    </source>
</reference>
<dbReference type="PANTHER" id="PTHR11042:SF187">
    <property type="entry name" value="EUKARYOTIC TRANSLATION INITIATION FACTOR 2-ALPHA KINASE 2"/>
    <property type="match status" value="1"/>
</dbReference>
<dbReference type="InterPro" id="IPR011009">
    <property type="entry name" value="Kinase-like_dom_sf"/>
</dbReference>
<dbReference type="PANTHER" id="PTHR11042">
    <property type="entry name" value="EUKARYOTIC TRANSLATION INITIATION FACTOR 2-ALPHA KINASE EIF2-ALPHA KINASE -RELATED"/>
    <property type="match status" value="1"/>
</dbReference>
<evidence type="ECO:0000256" key="7">
    <source>
        <dbReference type="ARBA" id="ARBA00022840"/>
    </source>
</evidence>